<dbReference type="EMBL" id="JAUSTP010000009">
    <property type="protein sequence ID" value="MDQ0189606.1"/>
    <property type="molecule type" value="Genomic_DNA"/>
</dbReference>
<dbReference type="InterPro" id="IPR036366">
    <property type="entry name" value="PGBDSf"/>
</dbReference>
<keyword evidence="9" id="KW-1185">Reference proteome</keyword>
<comment type="caution">
    <text evidence="8">The sequence shown here is derived from an EMBL/GenBank/DDBJ whole genome shotgun (WGS) entry which is preliminary data.</text>
</comment>
<evidence type="ECO:0000256" key="2">
    <source>
        <dbReference type="ARBA" id="ARBA00022679"/>
    </source>
</evidence>
<comment type="pathway">
    <text evidence="1 6">Cell wall biogenesis; peptidoglycan biosynthesis.</text>
</comment>
<dbReference type="SUPFAM" id="SSF47090">
    <property type="entry name" value="PGBD-like"/>
    <property type="match status" value="1"/>
</dbReference>
<evidence type="ECO:0000259" key="7">
    <source>
        <dbReference type="PROSITE" id="PS52029"/>
    </source>
</evidence>
<dbReference type="RefSeq" id="WP_307016050.1">
    <property type="nucleotide sequence ID" value="NZ_JAUANV010000008.1"/>
</dbReference>
<dbReference type="InterPro" id="IPR005490">
    <property type="entry name" value="LD_TPept_cat_dom"/>
</dbReference>
<dbReference type="SUPFAM" id="SSF141523">
    <property type="entry name" value="L,D-transpeptidase catalytic domain-like"/>
    <property type="match status" value="1"/>
</dbReference>
<dbReference type="Pfam" id="PF01471">
    <property type="entry name" value="PG_binding_1"/>
    <property type="match status" value="1"/>
</dbReference>
<dbReference type="Pfam" id="PF03734">
    <property type="entry name" value="YkuD"/>
    <property type="match status" value="1"/>
</dbReference>
<name>A0ABT9XH31_9BACL</name>
<dbReference type="InterPro" id="IPR050979">
    <property type="entry name" value="LD-transpeptidase"/>
</dbReference>
<evidence type="ECO:0000313" key="9">
    <source>
        <dbReference type="Proteomes" id="UP001232973"/>
    </source>
</evidence>
<evidence type="ECO:0000256" key="3">
    <source>
        <dbReference type="ARBA" id="ARBA00022960"/>
    </source>
</evidence>
<sequence length="228" mass="24704">MLRLQQLLAVTHYLPLRWQPADAASAPAPNSLAALARPPAGHWTWAYPDVPSGLRSFWDPGTYTVLTEGAVMAFEHDHGLAVDGIAGPHVWRALLQAAARHQVDTAGYSYVSIRESSPEMLSLWSNGKIVLTSETNTGIAASPTAIGTWPVYARFVSQDMKGTDPNGQPYNDPNVPYVNYFHGGDAIHGFVRASYGYPQSLGCAELPVPAAAKAWHYIQYGTLVTVET</sequence>
<dbReference type="Gene3D" id="1.10.101.10">
    <property type="entry name" value="PGBD-like superfamily/PGBD"/>
    <property type="match status" value="1"/>
</dbReference>
<dbReference type="InterPro" id="IPR036365">
    <property type="entry name" value="PGBD-like_sf"/>
</dbReference>
<evidence type="ECO:0000313" key="8">
    <source>
        <dbReference type="EMBL" id="MDQ0189606.1"/>
    </source>
</evidence>
<dbReference type="PANTHER" id="PTHR30582">
    <property type="entry name" value="L,D-TRANSPEPTIDASE"/>
    <property type="match status" value="1"/>
</dbReference>
<evidence type="ECO:0000256" key="5">
    <source>
        <dbReference type="ARBA" id="ARBA00023316"/>
    </source>
</evidence>
<evidence type="ECO:0000256" key="4">
    <source>
        <dbReference type="ARBA" id="ARBA00022984"/>
    </source>
</evidence>
<proteinExistence type="predicted"/>
<evidence type="ECO:0000256" key="1">
    <source>
        <dbReference type="ARBA" id="ARBA00004752"/>
    </source>
</evidence>
<dbReference type="CDD" id="cd16913">
    <property type="entry name" value="YkuD_like"/>
    <property type="match status" value="1"/>
</dbReference>
<gene>
    <name evidence="8" type="ORF">J2S03_001451</name>
</gene>
<dbReference type="PANTHER" id="PTHR30582:SF2">
    <property type="entry name" value="L,D-TRANSPEPTIDASE YCIB-RELATED"/>
    <property type="match status" value="1"/>
</dbReference>
<keyword evidence="5 6" id="KW-0961">Cell wall biogenesis/degradation</keyword>
<dbReference type="Proteomes" id="UP001232973">
    <property type="component" value="Unassembled WGS sequence"/>
</dbReference>
<feature type="active site" description="Proton donor/acceptor" evidence="6">
    <location>
        <position position="188"/>
    </location>
</feature>
<keyword evidence="3 6" id="KW-0133">Cell shape</keyword>
<keyword evidence="2" id="KW-0808">Transferase</keyword>
<feature type="active site" description="Nucleophile" evidence="6">
    <location>
        <position position="203"/>
    </location>
</feature>
<reference evidence="8 9" key="1">
    <citation type="submission" date="2023-07" db="EMBL/GenBank/DDBJ databases">
        <title>Genomic Encyclopedia of Type Strains, Phase IV (KMG-IV): sequencing the most valuable type-strain genomes for metagenomic binning, comparative biology and taxonomic classification.</title>
        <authorList>
            <person name="Goeker M."/>
        </authorList>
    </citation>
    <scope>NUCLEOTIDE SEQUENCE [LARGE SCALE GENOMIC DNA]</scope>
    <source>
        <strain evidence="8 9">DSM 4006</strain>
    </source>
</reference>
<feature type="domain" description="L,D-TPase catalytic" evidence="7">
    <location>
        <begin position="110"/>
        <end position="227"/>
    </location>
</feature>
<evidence type="ECO:0000256" key="6">
    <source>
        <dbReference type="PROSITE-ProRule" id="PRU01373"/>
    </source>
</evidence>
<organism evidence="8 9">
    <name type="scientific">Alicyclobacillus cycloheptanicus</name>
    <dbReference type="NCBI Taxonomy" id="1457"/>
    <lineage>
        <taxon>Bacteria</taxon>
        <taxon>Bacillati</taxon>
        <taxon>Bacillota</taxon>
        <taxon>Bacilli</taxon>
        <taxon>Bacillales</taxon>
        <taxon>Alicyclobacillaceae</taxon>
        <taxon>Alicyclobacillus</taxon>
    </lineage>
</organism>
<dbReference type="PROSITE" id="PS52029">
    <property type="entry name" value="LD_TPASE"/>
    <property type="match status" value="1"/>
</dbReference>
<protein>
    <submittedName>
        <fullName evidence="8">Peptidoglycan hydrolase-like protein with peptidoglycan-binding domain</fullName>
    </submittedName>
</protein>
<keyword evidence="4 6" id="KW-0573">Peptidoglycan synthesis</keyword>
<dbReference type="InterPro" id="IPR002477">
    <property type="entry name" value="Peptidoglycan-bd-like"/>
</dbReference>
<dbReference type="InterPro" id="IPR038063">
    <property type="entry name" value="Transpep_catalytic_dom"/>
</dbReference>
<accession>A0ABT9XH31</accession>
<dbReference type="Gene3D" id="2.40.440.10">
    <property type="entry name" value="L,D-transpeptidase catalytic domain-like"/>
    <property type="match status" value="1"/>
</dbReference>